<evidence type="ECO:0000313" key="8">
    <source>
        <dbReference type="Proteomes" id="UP000025227"/>
    </source>
</evidence>
<sequence length="366" mass="40536">MTAFAMNMYLYLAEGVIVCTSNGLLTLCIIGSRSNRKRREFLLIVSQGVADTMYAIAFMLIAVHRLHLEATAMLNGTFPRWECALHPALFLHDIATPLLGLLPMAMSINFLISSVIPLWYMTARHNYTASLIAVPYLVTALLVLINYALIWGDQSPTSSLCIASNGAAHPATYGVMLGIRLVANIGSACVYLAIVIYLTKSHGRSLQSLSAYQKKSHRNAKITLGMVTTNSILLLFVPDILLLVNPFNINQKYSTILYSMTLSKTTINFLIYVLRYREIRGILLKSVFGKIPFLKYRVSEMSIGKLPTRAGQSQFGADTINPRTGPQSSINRSNPDSTRGELSKSNNQLPPLRNIPRNQVACQNNF</sequence>
<comment type="subcellular location">
    <subcellularLocation>
        <location evidence="1">Membrane</location>
    </subcellularLocation>
</comment>
<dbReference type="AlphaFoldDB" id="A0A7I4YJM2"/>
<evidence type="ECO:0000313" key="9">
    <source>
        <dbReference type="WBParaSite" id="HCON_00108710-00001"/>
    </source>
</evidence>
<keyword evidence="8" id="KW-1185">Reference proteome</keyword>
<dbReference type="CDD" id="cd00637">
    <property type="entry name" value="7tm_classA_rhodopsin-like"/>
    <property type="match status" value="1"/>
</dbReference>
<dbReference type="InterPro" id="IPR017452">
    <property type="entry name" value="GPCR_Rhodpsn_7TM"/>
</dbReference>
<evidence type="ECO:0000256" key="3">
    <source>
        <dbReference type="ARBA" id="ARBA00022989"/>
    </source>
</evidence>
<feature type="transmembrane region" description="Helical" evidence="6">
    <location>
        <begin position="256"/>
        <end position="274"/>
    </location>
</feature>
<evidence type="ECO:0000259" key="7">
    <source>
        <dbReference type="PROSITE" id="PS50262"/>
    </source>
</evidence>
<dbReference type="PANTHER" id="PTHR23360:SF34">
    <property type="entry name" value="G-PROTEIN COUPLED RECEPTORS FAMILY 1 PROFILE DOMAIN-CONTAINING PROTEIN-RELATED"/>
    <property type="match status" value="1"/>
</dbReference>
<protein>
    <submittedName>
        <fullName evidence="9">G_PROTEIN_RECEP_F1_2 domain-containing protein</fullName>
    </submittedName>
</protein>
<feature type="domain" description="G-protein coupled receptors family 1 profile" evidence="7">
    <location>
        <begin position="21"/>
        <end position="272"/>
    </location>
</feature>
<feature type="transmembrane region" description="Helical" evidence="6">
    <location>
        <begin position="171"/>
        <end position="199"/>
    </location>
</feature>
<keyword evidence="2 6" id="KW-0812">Transmembrane</keyword>
<dbReference type="Proteomes" id="UP000025227">
    <property type="component" value="Unplaced"/>
</dbReference>
<feature type="region of interest" description="Disordered" evidence="5">
    <location>
        <begin position="310"/>
        <end position="357"/>
    </location>
</feature>
<evidence type="ECO:0000256" key="2">
    <source>
        <dbReference type="ARBA" id="ARBA00022692"/>
    </source>
</evidence>
<keyword evidence="4 6" id="KW-0472">Membrane</keyword>
<feature type="transmembrane region" description="Helical" evidence="6">
    <location>
        <begin position="6"/>
        <end position="29"/>
    </location>
</feature>
<accession>A0A7I4YJM2</accession>
<evidence type="ECO:0000256" key="6">
    <source>
        <dbReference type="SAM" id="Phobius"/>
    </source>
</evidence>
<feature type="compositionally biased region" description="Polar residues" evidence="5">
    <location>
        <begin position="310"/>
        <end position="337"/>
    </location>
</feature>
<keyword evidence="3 6" id="KW-1133">Transmembrane helix</keyword>
<organism evidence="8 9">
    <name type="scientific">Haemonchus contortus</name>
    <name type="common">Barber pole worm</name>
    <dbReference type="NCBI Taxonomy" id="6289"/>
    <lineage>
        <taxon>Eukaryota</taxon>
        <taxon>Metazoa</taxon>
        <taxon>Ecdysozoa</taxon>
        <taxon>Nematoda</taxon>
        <taxon>Chromadorea</taxon>
        <taxon>Rhabditida</taxon>
        <taxon>Rhabditina</taxon>
        <taxon>Rhabditomorpha</taxon>
        <taxon>Strongyloidea</taxon>
        <taxon>Trichostrongylidae</taxon>
        <taxon>Haemonchus</taxon>
    </lineage>
</organism>
<feature type="transmembrane region" description="Helical" evidence="6">
    <location>
        <begin position="41"/>
        <end position="63"/>
    </location>
</feature>
<evidence type="ECO:0000256" key="5">
    <source>
        <dbReference type="SAM" id="MobiDB-lite"/>
    </source>
</evidence>
<dbReference type="PANTHER" id="PTHR23360">
    <property type="entry name" value="G-PROTEIN COUPLED RECEPTORS FAMILY 1 PROFILE DOMAIN-CONTAINING PROTEIN-RELATED"/>
    <property type="match status" value="1"/>
</dbReference>
<dbReference type="SUPFAM" id="SSF81321">
    <property type="entry name" value="Family A G protein-coupled receptor-like"/>
    <property type="match status" value="1"/>
</dbReference>
<dbReference type="Gene3D" id="1.20.1070.10">
    <property type="entry name" value="Rhodopsin 7-helix transmembrane proteins"/>
    <property type="match status" value="1"/>
</dbReference>
<name>A0A7I4YJM2_HAECO</name>
<feature type="transmembrane region" description="Helical" evidence="6">
    <location>
        <begin position="220"/>
        <end position="244"/>
    </location>
</feature>
<proteinExistence type="predicted"/>
<feature type="transmembrane region" description="Helical" evidence="6">
    <location>
        <begin position="127"/>
        <end position="151"/>
    </location>
</feature>
<evidence type="ECO:0000256" key="1">
    <source>
        <dbReference type="ARBA" id="ARBA00004370"/>
    </source>
</evidence>
<evidence type="ECO:0000256" key="4">
    <source>
        <dbReference type="ARBA" id="ARBA00023136"/>
    </source>
</evidence>
<dbReference type="GO" id="GO:0016020">
    <property type="term" value="C:membrane"/>
    <property type="evidence" value="ECO:0007669"/>
    <property type="project" value="UniProtKB-SubCell"/>
</dbReference>
<dbReference type="PROSITE" id="PS50262">
    <property type="entry name" value="G_PROTEIN_RECEP_F1_2"/>
    <property type="match status" value="1"/>
</dbReference>
<dbReference type="InterPro" id="IPR047130">
    <property type="entry name" value="7TM_GPCR_Srsx_nematod"/>
</dbReference>
<reference evidence="9" key="1">
    <citation type="submission" date="2020-12" db="UniProtKB">
        <authorList>
            <consortium name="WormBaseParasite"/>
        </authorList>
    </citation>
    <scope>IDENTIFICATION</scope>
    <source>
        <strain evidence="9">MHco3</strain>
    </source>
</reference>
<dbReference type="OrthoDB" id="5813285at2759"/>
<dbReference type="WBParaSite" id="HCON_00108710-00001">
    <property type="protein sequence ID" value="HCON_00108710-00001"/>
    <property type="gene ID" value="HCON_00108710"/>
</dbReference>
<dbReference type="OMA" id="FGADTIN"/>
<feature type="transmembrane region" description="Helical" evidence="6">
    <location>
        <begin position="98"/>
        <end position="120"/>
    </location>
</feature>